<name>A0AAN9E419_CROPI</name>
<proteinExistence type="predicted"/>
<evidence type="ECO:0000313" key="2">
    <source>
        <dbReference type="EMBL" id="KAK7246088.1"/>
    </source>
</evidence>
<reference evidence="2 3" key="1">
    <citation type="submission" date="2024-01" db="EMBL/GenBank/DDBJ databases">
        <title>The genomes of 5 underutilized Papilionoideae crops provide insights into root nodulation and disease resistanc.</title>
        <authorList>
            <person name="Yuan L."/>
        </authorList>
    </citation>
    <scope>NUCLEOTIDE SEQUENCE [LARGE SCALE GENOMIC DNA]</scope>
    <source>
        <strain evidence="2">ZHUSHIDOU_FW_LH</strain>
        <tissue evidence="2">Leaf</tissue>
    </source>
</reference>
<keyword evidence="1" id="KW-0472">Membrane</keyword>
<keyword evidence="1" id="KW-0812">Transmembrane</keyword>
<comment type="caution">
    <text evidence="2">The sequence shown here is derived from an EMBL/GenBank/DDBJ whole genome shotgun (WGS) entry which is preliminary data.</text>
</comment>
<feature type="transmembrane region" description="Helical" evidence="1">
    <location>
        <begin position="66"/>
        <end position="83"/>
    </location>
</feature>
<gene>
    <name evidence="2" type="ORF">RIF29_40947</name>
</gene>
<organism evidence="2 3">
    <name type="scientific">Crotalaria pallida</name>
    <name type="common">Smooth rattlebox</name>
    <name type="synonym">Crotalaria striata</name>
    <dbReference type="NCBI Taxonomy" id="3830"/>
    <lineage>
        <taxon>Eukaryota</taxon>
        <taxon>Viridiplantae</taxon>
        <taxon>Streptophyta</taxon>
        <taxon>Embryophyta</taxon>
        <taxon>Tracheophyta</taxon>
        <taxon>Spermatophyta</taxon>
        <taxon>Magnoliopsida</taxon>
        <taxon>eudicotyledons</taxon>
        <taxon>Gunneridae</taxon>
        <taxon>Pentapetalae</taxon>
        <taxon>rosids</taxon>
        <taxon>fabids</taxon>
        <taxon>Fabales</taxon>
        <taxon>Fabaceae</taxon>
        <taxon>Papilionoideae</taxon>
        <taxon>50 kb inversion clade</taxon>
        <taxon>genistoids sensu lato</taxon>
        <taxon>core genistoids</taxon>
        <taxon>Crotalarieae</taxon>
        <taxon>Crotalaria</taxon>
    </lineage>
</organism>
<accession>A0AAN9E419</accession>
<feature type="transmembrane region" description="Helical" evidence="1">
    <location>
        <begin position="39"/>
        <end position="60"/>
    </location>
</feature>
<dbReference type="AlphaFoldDB" id="A0AAN9E419"/>
<evidence type="ECO:0000313" key="3">
    <source>
        <dbReference type="Proteomes" id="UP001372338"/>
    </source>
</evidence>
<evidence type="ECO:0000256" key="1">
    <source>
        <dbReference type="SAM" id="Phobius"/>
    </source>
</evidence>
<dbReference type="EMBL" id="JAYWIO010000008">
    <property type="protein sequence ID" value="KAK7246088.1"/>
    <property type="molecule type" value="Genomic_DNA"/>
</dbReference>
<sequence>MFNLGTKCANLVYSKSACALKLLTVHIDSLKESGTHCVFLYNIYIFSLVINHTLSFSFFIFLSLKYLTFSYISHLFIHYYYYYSH</sequence>
<keyword evidence="1" id="KW-1133">Transmembrane helix</keyword>
<dbReference type="Proteomes" id="UP001372338">
    <property type="component" value="Unassembled WGS sequence"/>
</dbReference>
<protein>
    <submittedName>
        <fullName evidence="2">Uncharacterized protein</fullName>
    </submittedName>
</protein>
<keyword evidence="3" id="KW-1185">Reference proteome</keyword>